<evidence type="ECO:0000256" key="5">
    <source>
        <dbReference type="ARBA" id="ARBA00022549"/>
    </source>
</evidence>
<comment type="similarity">
    <text evidence="10">Belongs to the phycobilisome linker protein family.</text>
</comment>
<dbReference type="PROSITE" id="PS51445">
    <property type="entry name" value="PBS_LINKER"/>
    <property type="match status" value="1"/>
</dbReference>
<keyword evidence="9" id="KW-0472">Membrane</keyword>
<feature type="domain" description="CpcD-like" evidence="12">
    <location>
        <begin position="322"/>
        <end position="393"/>
    </location>
</feature>
<organism evidence="14 15">
    <name type="scientific">Cyanidium caldarium</name>
    <name type="common">Red alga</name>
    <dbReference type="NCBI Taxonomy" id="2771"/>
    <lineage>
        <taxon>Eukaryota</taxon>
        <taxon>Rhodophyta</taxon>
        <taxon>Bangiophyceae</taxon>
        <taxon>Cyanidiales</taxon>
        <taxon>Cyanidiaceae</taxon>
        <taxon>Cyanidium</taxon>
    </lineage>
</organism>
<evidence type="ECO:0000259" key="13">
    <source>
        <dbReference type="PROSITE" id="PS51445"/>
    </source>
</evidence>
<accession>A0AAV9ITD7</accession>
<reference evidence="14 15" key="1">
    <citation type="submission" date="2022-07" db="EMBL/GenBank/DDBJ databases">
        <title>Genome-wide signatures of adaptation to extreme environments.</title>
        <authorList>
            <person name="Cho C.H."/>
            <person name="Yoon H.S."/>
        </authorList>
    </citation>
    <scope>NUCLEOTIDE SEQUENCE [LARGE SCALE GENOMIC DNA]</scope>
    <source>
        <strain evidence="14 15">DBV 063 E5</strain>
    </source>
</reference>
<evidence type="ECO:0000256" key="11">
    <source>
        <dbReference type="SAM" id="MobiDB-lite"/>
    </source>
</evidence>
<evidence type="ECO:0000256" key="2">
    <source>
        <dbReference type="ARBA" id="ARBA00004308"/>
    </source>
</evidence>
<evidence type="ECO:0000256" key="6">
    <source>
        <dbReference type="ARBA" id="ARBA00022640"/>
    </source>
</evidence>
<dbReference type="GO" id="GO:0030089">
    <property type="term" value="C:phycobilisome"/>
    <property type="evidence" value="ECO:0007669"/>
    <property type="project" value="UniProtKB-UniRule"/>
</dbReference>
<keyword evidence="6" id="KW-0934">Plastid</keyword>
<evidence type="ECO:0000256" key="3">
    <source>
        <dbReference type="ARBA" id="ARBA00022528"/>
    </source>
</evidence>
<keyword evidence="3" id="KW-0150">Chloroplast</keyword>
<evidence type="ECO:0000313" key="15">
    <source>
        <dbReference type="Proteomes" id="UP001301350"/>
    </source>
</evidence>
<feature type="compositionally biased region" description="Polar residues" evidence="11">
    <location>
        <begin position="76"/>
        <end position="85"/>
    </location>
</feature>
<dbReference type="GO" id="GO:0009535">
    <property type="term" value="C:chloroplast thylakoid membrane"/>
    <property type="evidence" value="ECO:0007669"/>
    <property type="project" value="UniProtKB-SubCell"/>
</dbReference>
<evidence type="ECO:0000256" key="8">
    <source>
        <dbReference type="ARBA" id="ARBA00023078"/>
    </source>
</evidence>
<evidence type="ECO:0000256" key="1">
    <source>
        <dbReference type="ARBA" id="ARBA00004185"/>
    </source>
</evidence>
<dbReference type="GO" id="GO:0012505">
    <property type="term" value="C:endomembrane system"/>
    <property type="evidence" value="ECO:0007669"/>
    <property type="project" value="UniProtKB-SubCell"/>
</dbReference>
<dbReference type="EMBL" id="JANCYW010000005">
    <property type="protein sequence ID" value="KAK4535592.1"/>
    <property type="molecule type" value="Genomic_DNA"/>
</dbReference>
<dbReference type="AlphaFoldDB" id="A0AAV9ITD7"/>
<dbReference type="InterPro" id="IPR008213">
    <property type="entry name" value="CpcD-like_dom"/>
</dbReference>
<dbReference type="InterPro" id="IPR001297">
    <property type="entry name" value="PBS_linker_dom"/>
</dbReference>
<evidence type="ECO:0000313" key="14">
    <source>
        <dbReference type="EMBL" id="KAK4535592.1"/>
    </source>
</evidence>
<protein>
    <submittedName>
        <fullName evidence="14">Uncharacterized protein</fullName>
    </submittedName>
</protein>
<evidence type="ECO:0000256" key="9">
    <source>
        <dbReference type="ARBA" id="ARBA00023136"/>
    </source>
</evidence>
<feature type="compositionally biased region" description="Basic and acidic residues" evidence="11">
    <location>
        <begin position="42"/>
        <end position="60"/>
    </location>
</feature>
<dbReference type="Pfam" id="PF01383">
    <property type="entry name" value="CpcD"/>
    <property type="match status" value="1"/>
</dbReference>
<sequence>MLGFVSSFVGGAVGARGAPAPRAAWACGQRASSTSAAPLSKLRMEAETKRQGERQEEKETGSSTTVPVSSAPVQPGATTPLRTSANTKLGQVTQARLRKVGDLMTNPERQIEAYRVPPYSVPGRDSEVSQRTERLYRIMRQVFGNGHLFGTDLVEVNKWVSCYTNGELSTKEFVRALAKTETYKDKFWHGRAPFGKYGAVELAFKHLLGRRTFNAQESAAVQAVYHSKGYDAMIDHIIDMEYDKAFPFKNDRSDNIPHWREAPYYMGRKPEPEALQPGLERATGGLRAAQLYEFRVRLGSQNLGVVAGGMPPNANLKNKTGEQVFRVVTAGYREPMVNGGAPGYSVGQSYTRFNKFSKVARSTRTYLVPFSELMQTYSRIYKSGGYIRRVDRV</sequence>
<dbReference type="PROSITE" id="PS51441">
    <property type="entry name" value="CPCD_LIKE"/>
    <property type="match status" value="1"/>
</dbReference>
<evidence type="ECO:0000256" key="4">
    <source>
        <dbReference type="ARBA" id="ARBA00022531"/>
    </source>
</evidence>
<feature type="domain" description="PBS-linker" evidence="13">
    <location>
        <begin position="94"/>
        <end position="288"/>
    </location>
</feature>
<feature type="compositionally biased region" description="Low complexity" evidence="11">
    <location>
        <begin position="61"/>
        <end position="75"/>
    </location>
</feature>
<keyword evidence="15" id="KW-1185">Reference proteome</keyword>
<gene>
    <name evidence="14" type="ORF">CDCA_CDCA05G1617</name>
</gene>
<keyword evidence="7 10" id="KW-0605">Phycobilisome</keyword>
<comment type="caution">
    <text evidence="14">The sequence shown here is derived from an EMBL/GenBank/DDBJ whole genome shotgun (WGS) entry which is preliminary data.</text>
</comment>
<dbReference type="Pfam" id="PF00427">
    <property type="entry name" value="PBS_linker_poly"/>
    <property type="match status" value="1"/>
</dbReference>
<name>A0AAV9ITD7_CYACA</name>
<dbReference type="InterPro" id="IPR038255">
    <property type="entry name" value="PBS_linker_sf"/>
</dbReference>
<proteinExistence type="inferred from homology"/>
<dbReference type="GO" id="GO:0015979">
    <property type="term" value="P:photosynthesis"/>
    <property type="evidence" value="ECO:0007669"/>
    <property type="project" value="UniProtKB-KW"/>
</dbReference>
<evidence type="ECO:0000256" key="7">
    <source>
        <dbReference type="ARBA" id="ARBA00022738"/>
    </source>
</evidence>
<comment type="subcellular location">
    <subcellularLocation>
        <location evidence="2">Endomembrane system</location>
    </subcellularLocation>
    <subcellularLocation>
        <location evidence="1">Plastid</location>
        <location evidence="1">Chloroplast thylakoid membrane</location>
        <topology evidence="1">Peripheral membrane protein</topology>
        <orientation evidence="1">Stromal side</orientation>
    </subcellularLocation>
</comment>
<evidence type="ECO:0000259" key="12">
    <source>
        <dbReference type="PROSITE" id="PS51441"/>
    </source>
</evidence>
<dbReference type="Proteomes" id="UP001301350">
    <property type="component" value="Unassembled WGS sequence"/>
</dbReference>
<dbReference type="Gene3D" id="1.10.3130.20">
    <property type="entry name" value="Phycobilisome linker domain"/>
    <property type="match status" value="1"/>
</dbReference>
<feature type="region of interest" description="Disordered" evidence="11">
    <location>
        <begin position="26"/>
        <end position="85"/>
    </location>
</feature>
<keyword evidence="8" id="KW-0793">Thylakoid</keyword>
<keyword evidence="4" id="KW-0602">Photosynthesis</keyword>
<dbReference type="PANTHER" id="PTHR34011">
    <property type="entry name" value="PHYCOBILISOME 32.1 KDA LINKER POLYPEPTIDE, PHYCOCYANIN-ASSOCIATED, ROD 2-RELATED"/>
    <property type="match status" value="1"/>
</dbReference>
<evidence type="ECO:0000256" key="10">
    <source>
        <dbReference type="PROSITE-ProRule" id="PRU00775"/>
    </source>
</evidence>
<keyword evidence="5" id="KW-0042">Antenna complex</keyword>